<reference evidence="5" key="11">
    <citation type="submission" date="2017-11" db="EMBL/GenBank/DDBJ databases">
        <authorList>
            <person name="Parrilla Taylor D.P."/>
            <person name="Vibanco-Perez N."/>
            <person name="Duran-Avelar Md.J."/>
            <person name="Gomez-Gil B."/>
            <person name="Llera-Herrera R."/>
            <person name="Vazquez-Juarez R."/>
        </authorList>
    </citation>
    <scope>NUCLEOTIDE SEQUENCE</scope>
    <source>
        <strain evidence="3">AC1</strain>
        <strain evidence="4">ACF2</strain>
        <strain evidence="5">DVI</strain>
    </source>
</reference>
<feature type="compositionally biased region" description="Basic and acidic residues" evidence="1">
    <location>
        <begin position="278"/>
        <end position="293"/>
    </location>
</feature>
<reference evidence="6" key="1">
    <citation type="journal article" date="2000" name="Virology">
        <title>Transcriptional analysis of the ribonucleotide reductase genes of shrimp white spot syndrome virus.</title>
        <authorList>
            <person name="Tsai M.F."/>
            <person name="Lo C.F."/>
            <person name="van Hulten M.C."/>
            <person name="Tzeng H.F."/>
            <person name="Chou C.M."/>
            <person name="Huang C.J."/>
            <person name="Wang C.H."/>
            <person name="Lin J.Y."/>
            <person name="Vlak J.M."/>
            <person name="Kou G.H."/>
        </authorList>
    </citation>
    <scope>NUCLEOTIDE SEQUENCE [LARGE SCALE GENOMIC DNA]</scope>
</reference>
<feature type="region of interest" description="Disordered" evidence="1">
    <location>
        <begin position="707"/>
        <end position="727"/>
    </location>
</feature>
<feature type="compositionally biased region" description="Acidic residues" evidence="1">
    <location>
        <begin position="341"/>
        <end position="360"/>
    </location>
</feature>
<dbReference type="KEGG" id="vg:26680448"/>
<evidence type="ECO:0000313" key="5">
    <source>
        <dbReference type="EMBL" id="AWQ61499.1"/>
    </source>
</evidence>
<dbReference type="RefSeq" id="YP_009220488.1">
    <property type="nucleotide sequence ID" value="NC_003225.3"/>
</dbReference>
<dbReference type="EMBL" id="AF440570">
    <property type="protein sequence ID" value="AAL88970.1"/>
    <property type="molecule type" value="Genomic_DNA"/>
</dbReference>
<reference evidence="2" key="4">
    <citation type="submission" date="2001-10" db="EMBL/GenBank/DDBJ databases">
        <authorList>
            <person name="Lo C.-F."/>
            <person name="Kou G.-H."/>
        </authorList>
    </citation>
    <scope>NUCLEOTIDE SEQUENCE</scope>
    <source>
        <strain evidence="2">Taiwan</strain>
    </source>
</reference>
<protein>
    <submittedName>
        <fullName evidence="2">WSSV102</fullName>
    </submittedName>
    <submittedName>
        <fullName evidence="5">Wsv045</fullName>
    </submittedName>
</protein>
<organism evidence="5">
    <name type="scientific">White spot syndrome virus</name>
    <name type="common">WSSV</name>
    <name type="synonym">White spot bacilliform virus</name>
    <dbReference type="NCBI Taxonomy" id="92652"/>
    <lineage>
        <taxon>Viruses</taxon>
        <taxon>Viruses incertae sedis</taxon>
        <taxon>Naldaviricetes</taxon>
        <taxon>Nimaviridae</taxon>
        <taxon>Whispovirus</taxon>
        <taxon>White spot syndrome virus</taxon>
    </lineage>
</organism>
<reference evidence="2 6" key="2">
    <citation type="journal article" date="2000" name="Virology">
        <title>Identification and characterization of a shrimp white spot syndrome virus (WSSV) gene that encodes a novel chimeric polypeptide of cellular-type thymidine kinase and thymidylate kinase.</title>
        <authorList>
            <person name="Tsai M.F."/>
            <person name="Yu H.T."/>
            <person name="Tzeng H.F."/>
            <person name="Leu J.H."/>
            <person name="Chou C.M."/>
            <person name="Huang C.J."/>
            <person name="Wang C.H."/>
            <person name="Lin J.Y."/>
            <person name="Kou G.H."/>
            <person name="Lo C.F."/>
        </authorList>
    </citation>
    <scope>NUCLEOTIDE SEQUENCE [LARGE SCALE GENOMIC DNA]</scope>
    <source>
        <strain evidence="2">Taiwan</strain>
    </source>
</reference>
<gene>
    <name evidence="5" type="primary">45</name>
</gene>
<reference evidence="5" key="12">
    <citation type="journal article" name="FEMS Microbiol. Lett.">
        <title>Molecular variability and genetic structure of white spot syndrome virus strains from northwest Mexico based on the analysis of genomes.</title>
        <authorList>
            <person name="Parrilla-Taylor D.P."/>
            <person name="Vibanco-Perez N."/>
            <person name="Duran-Avelar M.J."/>
            <person name="Gomez-Gil B."/>
            <person name="Llera-Herrera R."/>
            <person name="Vazquez-Juarez R."/>
        </authorList>
    </citation>
    <scope>NUCLEOTIDE SEQUENCE</scope>
    <source>
        <strain evidence="3">AC1</strain>
        <strain evidence="4">ACF2</strain>
        <strain evidence="5">DVI</strain>
    </source>
</reference>
<dbReference type="Proteomes" id="UP000281246">
    <property type="component" value="Segment"/>
</dbReference>
<reference evidence="2 6" key="5">
    <citation type="journal article" date="2002" name="Virology">
        <title>Identification of a nucleocapsid protein (VP35) gene of shrimp white spot syndrome virus and characterization of the motif important for targeting VP35 to the nuclei of transfected insect cells.</title>
        <authorList>
            <person name="Chen L.L."/>
            <person name="Leu J.H."/>
            <person name="Huang C.J."/>
            <person name="Chou C.M."/>
            <person name="Chen S.M."/>
            <person name="Wang C.H."/>
            <person name="Lo C.F."/>
            <person name="Kou G.H."/>
        </authorList>
    </citation>
    <scope>NUCLEOTIDE SEQUENCE [LARGE SCALE GENOMIC DNA]</scope>
    <source>
        <strain evidence="2">Taiwan</strain>
    </source>
</reference>
<reference evidence="2 6" key="8">
    <citation type="journal article" date="2002" name="Virology">
        <title>Ribonucleotide reductase of shrimp white spot syndrome virus (WSSV): expression and enzymatic activity in a baculovirus/insect cell system and WSSV-infected shrimp.</title>
        <authorList>
            <person name="Lin S.T."/>
            <person name="Chang Y.S."/>
            <person name="Wang H.C."/>
            <person name="Tzeng H.F."/>
            <person name="Chang Z.F."/>
            <person name="Lin J.Y."/>
            <person name="Wang C.H."/>
            <person name="Lo C.F."/>
            <person name="Kou G.H."/>
        </authorList>
    </citation>
    <scope>NUCLEOTIDE SEQUENCE [LARGE SCALE GENOMIC DNA]</scope>
    <source>
        <strain evidence="2">Taiwan</strain>
    </source>
</reference>
<evidence type="ECO:0000313" key="3">
    <source>
        <dbReference type="EMBL" id="AWQ60234.1"/>
    </source>
</evidence>
<evidence type="ECO:0000313" key="4">
    <source>
        <dbReference type="EMBL" id="AWQ60653.1"/>
    </source>
</evidence>
<feature type="region of interest" description="Disordered" evidence="1">
    <location>
        <begin position="278"/>
        <end position="362"/>
    </location>
</feature>
<evidence type="ECO:0000256" key="1">
    <source>
        <dbReference type="SAM" id="MobiDB-lite"/>
    </source>
</evidence>
<feature type="region of interest" description="Disordered" evidence="1">
    <location>
        <begin position="377"/>
        <end position="401"/>
    </location>
</feature>
<reference evidence="2 6" key="7">
    <citation type="journal article" date="2002" name="Virology">
        <title>Transcriptional analysis of the DNA polymerase gene of shrimp white spot syndrome virus.</title>
        <authorList>
            <person name="Chen L.L."/>
            <person name="Wang H.C."/>
            <person name="Huang C.J."/>
            <person name="Peng S.E."/>
            <person name="Chen Y.G."/>
            <person name="Lin S.J."/>
            <person name="Chen W.Y."/>
            <person name="Dai C.F."/>
            <person name="Yu H.T."/>
            <person name="Wang C.H."/>
            <person name="Lo C.F."/>
            <person name="Kou G.H."/>
        </authorList>
    </citation>
    <scope>NUCLEOTIDE SEQUENCE [LARGE SCALE GENOMIC DNA]</scope>
    <source>
        <strain evidence="2">Taiwan</strain>
    </source>
</reference>
<dbReference type="EMBL" id="MG432475">
    <property type="protein sequence ID" value="AWQ60653.1"/>
    <property type="molecule type" value="Genomic_DNA"/>
</dbReference>
<organismHost>
    <name type="scientific">Crustacea</name>
    <name type="common">crustaceans</name>
    <dbReference type="NCBI Taxonomy" id="6657"/>
</organismHost>
<proteinExistence type="predicted"/>
<dbReference type="EMBL" id="MG432474">
    <property type="protein sequence ID" value="AWQ60234.1"/>
    <property type="molecule type" value="Genomic_DNA"/>
</dbReference>
<reference evidence="2 6" key="9">
    <citation type="journal article" date="2004" name="J. Virol.">
        <title>Genomic and proteomic analysis of thirty-nine structural proteins of shrimp white spot syndrome virus.</title>
        <authorList>
            <person name="Tsai J.M."/>
            <person name="Wang H.C."/>
            <person name="Leu J.H."/>
            <person name="Hsiao H.H."/>
            <person name="Wang A.H."/>
            <person name="Kou G.H."/>
            <person name="Lo C.F."/>
        </authorList>
    </citation>
    <scope>NUCLEOTIDE SEQUENCE [LARGE SCALE GENOMIC DNA]</scope>
    <source>
        <strain evidence="2">Taiwan</strain>
    </source>
</reference>
<feature type="compositionally biased region" description="Acidic residues" evidence="1">
    <location>
        <begin position="294"/>
        <end position="329"/>
    </location>
</feature>
<feature type="compositionally biased region" description="Low complexity" evidence="1">
    <location>
        <begin position="713"/>
        <end position="727"/>
    </location>
</feature>
<feature type="compositionally biased region" description="Basic residues" evidence="1">
    <location>
        <begin position="383"/>
        <end position="400"/>
    </location>
</feature>
<evidence type="ECO:0000313" key="2">
    <source>
        <dbReference type="EMBL" id="AAL88970.1"/>
    </source>
</evidence>
<dbReference type="EMBL" id="MG432477">
    <property type="protein sequence ID" value="AWQ61499.1"/>
    <property type="molecule type" value="Genomic_DNA"/>
</dbReference>
<accession>A0A2U9GD32</accession>
<reference evidence="2 6" key="6">
    <citation type="journal article" date="2002" name="Virology">
        <title>Chimeric polypeptide of thymidine kinase and thymidylate kinase of shrimp white spot syndrome virus: thymidine kinase activity of the recombinant protein expressed in a baculovirus/insect cell system.</title>
        <authorList>
            <person name="Tzeng H.F."/>
            <person name="Chang Z.F."/>
            <person name="Peng S.E."/>
            <person name="Wang C.H."/>
            <person name="Lin J.Y."/>
            <person name="Kou G.H."/>
            <person name="Lo C.F."/>
        </authorList>
    </citation>
    <scope>NUCLEOTIDE SEQUENCE [LARGE SCALE GENOMIC DNA]</scope>
    <source>
        <strain evidence="2">Taiwan</strain>
    </source>
</reference>
<reference evidence="2 6" key="10">
    <citation type="journal article" date="2005" name="J. Virol.">
        <title>The unique stacked rings in the nucleocapsid of the white spot syndrome virus virion are formed by the major structural protein VP664, the largest viral structural protein ever found.</title>
        <authorList>
            <person name="Leu J.H."/>
            <person name="Tsai J.M."/>
            <person name="Wang H.C."/>
            <person name="Wang A.H."/>
            <person name="Wang C.H."/>
            <person name="Kou G.H."/>
            <person name="Lo C.F."/>
        </authorList>
    </citation>
    <scope>NUCLEOTIDE SEQUENCE [LARGE SCALE GENOMIC DNA]</scope>
    <source>
        <strain evidence="2">Taiwan</strain>
    </source>
</reference>
<evidence type="ECO:0000313" key="6">
    <source>
        <dbReference type="Proteomes" id="UP000281246"/>
    </source>
</evidence>
<reference evidence="6" key="3">
    <citation type="journal article" date="2001" name="Virology">
        <title>Cloning, characterization, and phylogenetic analysis of a shrimp white spot syndrome virus gene that encodes a protein kinase.</title>
        <authorList>
            <person name="Liu W.J."/>
            <person name="Yu H.T."/>
            <person name="Peng S.E."/>
            <person name="Chang Y.S."/>
            <person name="Pien H.W."/>
            <person name="Lin C.J."/>
            <person name="Huang C.J."/>
            <person name="Tsai M.F."/>
            <person name="Huang C.J."/>
            <person name="Wang C.H."/>
            <person name="Lin J.Y."/>
            <person name="Lo C.F."/>
            <person name="Kou G.H."/>
        </authorList>
    </citation>
    <scope>NUCLEOTIDE SEQUENCE [LARGE SCALE GENOMIC DNA]</scope>
</reference>
<sequence>MEETITLKESTGTVSPFKNENITRIASNYVRAFTDTWSHLVNISGAPLTAEKNPSAIPANELNRYWTKTNVLCNPLFKLEDHITRDEDTGTITLKFKMYIDDKNGLYQSAVLMLALDSFVSLASFSHGADLVSNKSENKFCVKIPHDTRAESLLNNVGFPAGLSGPFKRWSINYKAANLSGKSGIDGLSGSMLTVLKNNTNKRATDILHLVNNVSASAQQLDDSEMSRTFNHQKKVGVCYDINVSSSRQVNQRNLLHHQNIIGQHLIEFRTKQLERAQNKKVKEEENGEHEEMTSEEEEEEDEYEEGGCLSDIDEEDFYEDGYDEEEGDDNRTRKKKKMEEDEEDEEEEYDDEEDEEEAETCGANGVIDCEDDAIIFPNGQNSKRKKNGKKTNIKKRSRRKGECSANTLSFVEKYVGNCKSLGIKPVGCPPPSTEFTSLFMKGSEADSCYNTCQSTRGASRIRSLLNKYSVKDLMQVNSPSSWKWANPPDRRFVLFDKKTKEEVEVKFEIECEKSEYFDVVSELPSNIKVWLKETAKIIKHLALIEDFLPAMGAATPKIPLNLIKTMTSIFSVRDIVGFKIPEEVLSFIPIEWKTSISAMGLLSVQFDRIIEVIDLMITNGAFATSCLNNAFFLERGVVPRDGSNTWLHTDLVQLSTSIFRSIRNRGVNIGGNNNTGSNSSSSSCGGNKGDYGVRCGLSISKRGITLKPPPAAMTNSSSPSSSAMISLPQPTRQSIDLSITTIIQDFSEVSGKLRLNGLQKNMSDKSKDVFNDAIYDSGAFKALLTCTVNDKSRRKRKRRTLLASGEGVVRRNLMVSQGNDVNDAHQFQEECGIKIGGGASRVYKRAQRRGSAVSSRRRVRNKPQFTIAVSDEDDDCEEEGDFSSELNPTHSQLLLFQQRQQDSCTEDDDVLVSVEEYNNRVSGSSTTAGDRVLAKDLLSTVSPNEKRNSAALAALTISRHSLFNALSAKTKLGENGRFFL</sequence>
<name>A0A2U9GD32_WSSV</name>